<evidence type="ECO:0000256" key="3">
    <source>
        <dbReference type="ARBA" id="ARBA00023125"/>
    </source>
</evidence>
<evidence type="ECO:0000313" key="7">
    <source>
        <dbReference type="EMBL" id="OIQ94312.1"/>
    </source>
</evidence>
<dbReference type="GO" id="GO:0003677">
    <property type="term" value="F:DNA binding"/>
    <property type="evidence" value="ECO:0007669"/>
    <property type="project" value="UniProtKB-KW"/>
</dbReference>
<dbReference type="AlphaFoldDB" id="A0A1J5RDZ3"/>
<dbReference type="SUPFAM" id="SSF46929">
    <property type="entry name" value="DNA helicase RuvA subunit, C-terminal domain"/>
    <property type="match status" value="1"/>
</dbReference>
<evidence type="ECO:0000256" key="1">
    <source>
        <dbReference type="ARBA" id="ARBA00022490"/>
    </source>
</evidence>
<organism evidence="7">
    <name type="scientific">mine drainage metagenome</name>
    <dbReference type="NCBI Taxonomy" id="410659"/>
    <lineage>
        <taxon>unclassified sequences</taxon>
        <taxon>metagenomes</taxon>
        <taxon>ecological metagenomes</taxon>
    </lineage>
</organism>
<dbReference type="GO" id="GO:0009379">
    <property type="term" value="C:Holliday junction helicase complex"/>
    <property type="evidence" value="ECO:0007669"/>
    <property type="project" value="InterPro"/>
</dbReference>
<dbReference type="SUPFAM" id="SSF47781">
    <property type="entry name" value="RuvA domain 2-like"/>
    <property type="match status" value="1"/>
</dbReference>
<gene>
    <name evidence="7" type="primary">ruvA_7</name>
    <name evidence="7" type="ORF">GALL_237420</name>
</gene>
<dbReference type="CDD" id="cd14332">
    <property type="entry name" value="UBA_RuvA_C"/>
    <property type="match status" value="1"/>
</dbReference>
<accession>A0A1J5RDZ3</accession>
<evidence type="ECO:0000259" key="5">
    <source>
        <dbReference type="Pfam" id="PF01330"/>
    </source>
</evidence>
<keyword evidence="7" id="KW-0347">Helicase</keyword>
<keyword evidence="7" id="KW-0547">Nucleotide-binding</keyword>
<dbReference type="Gene3D" id="1.10.150.20">
    <property type="entry name" value="5' to 3' exonuclease, C-terminal subdomain"/>
    <property type="match status" value="1"/>
</dbReference>
<dbReference type="GO" id="GO:0009378">
    <property type="term" value="F:four-way junction helicase activity"/>
    <property type="evidence" value="ECO:0007669"/>
    <property type="project" value="InterPro"/>
</dbReference>
<keyword evidence="3" id="KW-0238">DNA-binding</keyword>
<dbReference type="InterPro" id="IPR013849">
    <property type="entry name" value="DNA_helicase_Holl-junc_RuvA_I"/>
</dbReference>
<feature type="domain" description="Holliday junction DNA helicase RuvA C-terminal" evidence="6">
    <location>
        <begin position="156"/>
        <end position="202"/>
    </location>
</feature>
<evidence type="ECO:0000256" key="4">
    <source>
        <dbReference type="ARBA" id="ARBA00023204"/>
    </source>
</evidence>
<protein>
    <submittedName>
        <fullName evidence="7">Holliday junction ATP-dependent DNA helicase RuvA</fullName>
        <ecNumber evidence="7">3.6.4.12</ecNumber>
    </submittedName>
</protein>
<sequence length="208" mass="21260">MIAKLKGRVDTVAEDQAVIDVGGVGYLVFCSARTLSRLPGGGEAVALFIETHVREDHIHLYGFLDAGEREWFRLLLTVQGVGSKVALAILSVLSPDDLSRAIAAADKAMISRANGVGPKLATRLLTELKDKAAGLSLGGGAHAPAGAGAAPLAAGPLEDAISALVNLGYRRVEAHGAVLQAAQGLGEGASVPALISAGLKQLGKDLTR</sequence>
<dbReference type="EMBL" id="MLJW01000189">
    <property type="protein sequence ID" value="OIQ94312.1"/>
    <property type="molecule type" value="Genomic_DNA"/>
</dbReference>
<dbReference type="HAMAP" id="MF_00031">
    <property type="entry name" value="DNA_HJ_migration_RuvA"/>
    <property type="match status" value="1"/>
</dbReference>
<dbReference type="EC" id="3.6.4.12" evidence="7"/>
<proteinExistence type="inferred from homology"/>
<dbReference type="Pfam" id="PF14520">
    <property type="entry name" value="HHH_5"/>
    <property type="match status" value="1"/>
</dbReference>
<dbReference type="GO" id="GO:0006281">
    <property type="term" value="P:DNA repair"/>
    <property type="evidence" value="ECO:0007669"/>
    <property type="project" value="UniProtKB-KW"/>
</dbReference>
<dbReference type="NCBIfam" id="TIGR00084">
    <property type="entry name" value="ruvA"/>
    <property type="match status" value="1"/>
</dbReference>
<dbReference type="Gene3D" id="1.10.8.10">
    <property type="entry name" value="DNA helicase RuvA subunit, C-terminal domain"/>
    <property type="match status" value="1"/>
</dbReference>
<evidence type="ECO:0000256" key="2">
    <source>
        <dbReference type="ARBA" id="ARBA00022763"/>
    </source>
</evidence>
<dbReference type="InterPro" id="IPR000085">
    <property type="entry name" value="RuvA"/>
</dbReference>
<dbReference type="InterPro" id="IPR010994">
    <property type="entry name" value="RuvA_2-like"/>
</dbReference>
<keyword evidence="4" id="KW-0234">DNA repair</keyword>
<dbReference type="InterPro" id="IPR011114">
    <property type="entry name" value="RuvA_C"/>
</dbReference>
<dbReference type="InterPro" id="IPR012340">
    <property type="entry name" value="NA-bd_OB-fold"/>
</dbReference>
<dbReference type="GO" id="GO:0005524">
    <property type="term" value="F:ATP binding"/>
    <property type="evidence" value="ECO:0007669"/>
    <property type="project" value="InterPro"/>
</dbReference>
<dbReference type="SUPFAM" id="SSF50249">
    <property type="entry name" value="Nucleic acid-binding proteins"/>
    <property type="match status" value="1"/>
</dbReference>
<keyword evidence="7" id="KW-0067">ATP-binding</keyword>
<keyword evidence="7" id="KW-0378">Hydrolase</keyword>
<dbReference type="GO" id="GO:0016787">
    <property type="term" value="F:hydrolase activity"/>
    <property type="evidence" value="ECO:0007669"/>
    <property type="project" value="UniProtKB-KW"/>
</dbReference>
<name>A0A1J5RDZ3_9ZZZZ</name>
<dbReference type="Pfam" id="PF07499">
    <property type="entry name" value="RuvA_C"/>
    <property type="match status" value="1"/>
</dbReference>
<keyword evidence="2" id="KW-0227">DNA damage</keyword>
<comment type="caution">
    <text evidence="7">The sequence shown here is derived from an EMBL/GenBank/DDBJ whole genome shotgun (WGS) entry which is preliminary data.</text>
</comment>
<feature type="domain" description="DNA helicase Holliday junction RuvA type" evidence="5">
    <location>
        <begin position="1"/>
        <end position="62"/>
    </location>
</feature>
<reference evidence="7" key="1">
    <citation type="submission" date="2016-10" db="EMBL/GenBank/DDBJ databases">
        <title>Sequence of Gallionella enrichment culture.</title>
        <authorList>
            <person name="Poehlein A."/>
            <person name="Muehling M."/>
            <person name="Daniel R."/>
        </authorList>
    </citation>
    <scope>NUCLEOTIDE SEQUENCE</scope>
</reference>
<dbReference type="GO" id="GO:0006310">
    <property type="term" value="P:DNA recombination"/>
    <property type="evidence" value="ECO:0007669"/>
    <property type="project" value="InterPro"/>
</dbReference>
<dbReference type="Pfam" id="PF01330">
    <property type="entry name" value="RuvA_N"/>
    <property type="match status" value="1"/>
</dbReference>
<dbReference type="Gene3D" id="2.40.50.140">
    <property type="entry name" value="Nucleic acid-binding proteins"/>
    <property type="match status" value="1"/>
</dbReference>
<evidence type="ECO:0000259" key="6">
    <source>
        <dbReference type="Pfam" id="PF07499"/>
    </source>
</evidence>
<dbReference type="InterPro" id="IPR036267">
    <property type="entry name" value="RuvA_C_sf"/>
</dbReference>
<keyword evidence="1" id="KW-0963">Cytoplasm</keyword>